<dbReference type="Proteomes" id="UP000001038">
    <property type="component" value="Chromosome 8"/>
</dbReference>
<comment type="function">
    <text evidence="4">Major role in the synthesis of nucleoside triphosphates other than ATP.</text>
</comment>
<evidence type="ECO:0000256" key="21">
    <source>
        <dbReference type="ARBA" id="ARBA00023242"/>
    </source>
</evidence>
<evidence type="ECO:0000259" key="28">
    <source>
        <dbReference type="SMART" id="SM00562"/>
    </source>
</evidence>
<dbReference type="Ensembl" id="ENSORLT00000034749.1">
    <property type="protein sequence ID" value="ENSORLP00000032647.1"/>
    <property type="gene ID" value="ENSORLG00000011239.2"/>
</dbReference>
<evidence type="ECO:0000256" key="1">
    <source>
        <dbReference type="ARBA" id="ARBA00000082"/>
    </source>
</evidence>
<dbReference type="InterPro" id="IPR036850">
    <property type="entry name" value="NDK-like_dom_sf"/>
</dbReference>
<comment type="cofactor">
    <cofactor evidence="3">
        <name>Mg(2+)</name>
        <dbReference type="ChEBI" id="CHEBI:18420"/>
    </cofactor>
</comment>
<dbReference type="InterPro" id="IPR034907">
    <property type="entry name" value="NDK-like_dom"/>
</dbReference>
<evidence type="ECO:0000256" key="4">
    <source>
        <dbReference type="ARBA" id="ARBA00003465"/>
    </source>
</evidence>
<dbReference type="Pfam" id="PF00334">
    <property type="entry name" value="NDK"/>
    <property type="match status" value="1"/>
</dbReference>
<proteinExistence type="inferred from homology"/>
<keyword evidence="22" id="KW-0966">Cell projection</keyword>
<evidence type="ECO:0000256" key="19">
    <source>
        <dbReference type="ARBA" id="ARBA00022842"/>
    </source>
</evidence>
<evidence type="ECO:0000313" key="30">
    <source>
        <dbReference type="Proteomes" id="UP000001038"/>
    </source>
</evidence>
<comment type="caution">
    <text evidence="26">Lacks conserved residue(s) required for the propagation of feature annotation.</text>
</comment>
<dbReference type="GO" id="GO:0004550">
    <property type="term" value="F:nucleoside diphosphate kinase activity"/>
    <property type="evidence" value="ECO:0000318"/>
    <property type="project" value="GO_Central"/>
</dbReference>
<comment type="catalytic activity">
    <reaction evidence="1">
        <text>a 2'-deoxyribonucleoside 5'-diphosphate + ATP = a 2'-deoxyribonucleoside 5'-triphosphate + ADP</text>
        <dbReference type="Rhea" id="RHEA:44640"/>
        <dbReference type="ChEBI" id="CHEBI:30616"/>
        <dbReference type="ChEBI" id="CHEBI:61560"/>
        <dbReference type="ChEBI" id="CHEBI:73316"/>
        <dbReference type="ChEBI" id="CHEBI:456216"/>
        <dbReference type="EC" id="2.7.4.6"/>
    </reaction>
</comment>
<dbReference type="GO" id="GO:0006241">
    <property type="term" value="P:CTP biosynthetic process"/>
    <property type="evidence" value="ECO:0007669"/>
    <property type="project" value="InterPro"/>
</dbReference>
<dbReference type="SMART" id="SM00562">
    <property type="entry name" value="NDK"/>
    <property type="match status" value="1"/>
</dbReference>
<dbReference type="GO" id="GO:0046872">
    <property type="term" value="F:metal ion binding"/>
    <property type="evidence" value="ECO:0007669"/>
    <property type="project" value="UniProtKB-KW"/>
</dbReference>
<dbReference type="GO" id="GO:0006228">
    <property type="term" value="P:UTP biosynthetic process"/>
    <property type="evidence" value="ECO:0007669"/>
    <property type="project" value="InterPro"/>
</dbReference>
<evidence type="ECO:0000256" key="23">
    <source>
        <dbReference type="ARBA" id="ARBA00023306"/>
    </source>
</evidence>
<dbReference type="SUPFAM" id="SSF54919">
    <property type="entry name" value="Nucleoside diphosphate kinase, NDK"/>
    <property type="match status" value="1"/>
</dbReference>
<evidence type="ECO:0000256" key="8">
    <source>
        <dbReference type="ARBA" id="ARBA00004496"/>
    </source>
</evidence>
<keyword evidence="19" id="KW-0460">Magnesium</keyword>
<keyword evidence="13" id="KW-0963">Cytoplasm</keyword>
<dbReference type="EC" id="2.7.4.6" evidence="11"/>
<keyword evidence="21" id="KW-0539">Nucleus</keyword>
<dbReference type="GO" id="GO:0005524">
    <property type="term" value="F:ATP binding"/>
    <property type="evidence" value="ECO:0007669"/>
    <property type="project" value="UniProtKB-KW"/>
</dbReference>
<dbReference type="AlphaFoldDB" id="A0A3B3HL76"/>
<name>A0A3B3HL76_ORYLA</name>
<dbReference type="GO" id="GO:0005634">
    <property type="term" value="C:nucleus"/>
    <property type="evidence" value="ECO:0007669"/>
    <property type="project" value="UniProtKB-SubCell"/>
</dbReference>
<evidence type="ECO:0000256" key="13">
    <source>
        <dbReference type="ARBA" id="ARBA00022490"/>
    </source>
</evidence>
<evidence type="ECO:0000256" key="25">
    <source>
        <dbReference type="ARBA" id="ARBA00068134"/>
    </source>
</evidence>
<evidence type="ECO:0000256" key="10">
    <source>
        <dbReference type="ARBA" id="ARBA00008142"/>
    </source>
</evidence>
<comment type="subcellular location">
    <subcellularLocation>
        <location evidence="9">Cell projection</location>
        <location evidence="9">Lamellipodium</location>
    </subcellularLocation>
    <subcellularLocation>
        <location evidence="7">Cell projection</location>
        <location evidence="7">Ruffle</location>
    </subcellularLocation>
    <subcellularLocation>
        <location evidence="8">Cytoplasm</location>
    </subcellularLocation>
    <subcellularLocation>
        <location evidence="24">Mitochondrion intermembrane space</location>
        <topology evidence="24">Peripheral membrane protein</topology>
    </subcellularLocation>
    <subcellularLocation>
        <location evidence="6">Mitochondrion matrix</location>
    </subcellularLocation>
    <subcellularLocation>
        <location evidence="5">Nucleus</location>
    </subcellularLocation>
</comment>
<keyword evidence="17" id="KW-0418">Kinase</keyword>
<accession>A0A3B3HL76</accession>
<evidence type="ECO:0000256" key="6">
    <source>
        <dbReference type="ARBA" id="ARBA00004305"/>
    </source>
</evidence>
<evidence type="ECO:0000256" key="20">
    <source>
        <dbReference type="ARBA" id="ARBA00023080"/>
    </source>
</evidence>
<evidence type="ECO:0000256" key="27">
    <source>
        <dbReference type="RuleBase" id="RU004011"/>
    </source>
</evidence>
<evidence type="ECO:0000256" key="7">
    <source>
        <dbReference type="ARBA" id="ARBA00004466"/>
    </source>
</evidence>
<dbReference type="PROSITE" id="PS51374">
    <property type="entry name" value="NDPK_LIKE"/>
    <property type="match status" value="1"/>
</dbReference>
<reference evidence="29" key="2">
    <citation type="submission" date="2025-08" db="UniProtKB">
        <authorList>
            <consortium name="Ensembl"/>
        </authorList>
    </citation>
    <scope>IDENTIFICATION</scope>
    <source>
        <strain evidence="29">Hd-rR</strain>
    </source>
</reference>
<evidence type="ECO:0000256" key="26">
    <source>
        <dbReference type="PROSITE-ProRule" id="PRU00706"/>
    </source>
</evidence>
<evidence type="ECO:0000256" key="12">
    <source>
        <dbReference type="ARBA" id="ARBA00013499"/>
    </source>
</evidence>
<evidence type="ECO:0000256" key="9">
    <source>
        <dbReference type="ARBA" id="ARBA00004510"/>
    </source>
</evidence>
<dbReference type="PANTHER" id="PTHR11349">
    <property type="entry name" value="NUCLEOSIDE DIPHOSPHATE KINASE"/>
    <property type="match status" value="1"/>
</dbReference>
<evidence type="ECO:0000313" key="29">
    <source>
        <dbReference type="Ensembl" id="ENSORLP00000032647.1"/>
    </source>
</evidence>
<dbReference type="InterPro" id="IPR001564">
    <property type="entry name" value="Nucleoside_diP_kinase"/>
</dbReference>
<dbReference type="GO" id="GO:0001726">
    <property type="term" value="C:ruffle"/>
    <property type="evidence" value="ECO:0007669"/>
    <property type="project" value="UniProtKB-SubCell"/>
</dbReference>
<dbReference type="GO" id="GO:0005758">
    <property type="term" value="C:mitochondrial intermembrane space"/>
    <property type="evidence" value="ECO:0007669"/>
    <property type="project" value="UniProtKB-SubCell"/>
</dbReference>
<dbReference type="Gene3D" id="3.30.70.141">
    <property type="entry name" value="Nucleoside diphosphate kinase-like domain"/>
    <property type="match status" value="1"/>
</dbReference>
<gene>
    <name evidence="29" type="primary">nme4</name>
</gene>
<evidence type="ECO:0000256" key="24">
    <source>
        <dbReference type="ARBA" id="ARBA00060410"/>
    </source>
</evidence>
<keyword evidence="30" id="KW-1185">Reference proteome</keyword>
<keyword evidence="15" id="KW-0479">Metal-binding</keyword>
<evidence type="ECO:0000256" key="22">
    <source>
        <dbReference type="ARBA" id="ARBA00023273"/>
    </source>
</evidence>
<evidence type="ECO:0000256" key="15">
    <source>
        <dbReference type="ARBA" id="ARBA00022723"/>
    </source>
</evidence>
<evidence type="ECO:0000256" key="18">
    <source>
        <dbReference type="ARBA" id="ARBA00022840"/>
    </source>
</evidence>
<dbReference type="GO" id="GO:0030027">
    <property type="term" value="C:lamellipodium"/>
    <property type="evidence" value="ECO:0007669"/>
    <property type="project" value="UniProtKB-SubCell"/>
</dbReference>
<dbReference type="GeneTree" id="ENSGT00940000160286"/>
<evidence type="ECO:0000256" key="14">
    <source>
        <dbReference type="ARBA" id="ARBA00022679"/>
    </source>
</evidence>
<dbReference type="STRING" id="8090.ENSORLP00000032647"/>
<evidence type="ECO:0000256" key="11">
    <source>
        <dbReference type="ARBA" id="ARBA00012966"/>
    </source>
</evidence>
<dbReference type="FunFam" id="3.30.70.141:FF:000017">
    <property type="entry name" value="Nucleoside diphosphate kinase"/>
    <property type="match status" value="1"/>
</dbReference>
<organism evidence="29 30">
    <name type="scientific">Oryzias latipes</name>
    <name type="common">Japanese rice fish</name>
    <name type="synonym">Japanese killifish</name>
    <dbReference type="NCBI Taxonomy" id="8090"/>
    <lineage>
        <taxon>Eukaryota</taxon>
        <taxon>Metazoa</taxon>
        <taxon>Chordata</taxon>
        <taxon>Craniata</taxon>
        <taxon>Vertebrata</taxon>
        <taxon>Euteleostomi</taxon>
        <taxon>Actinopterygii</taxon>
        <taxon>Neopterygii</taxon>
        <taxon>Teleostei</taxon>
        <taxon>Neoteleostei</taxon>
        <taxon>Acanthomorphata</taxon>
        <taxon>Ovalentaria</taxon>
        <taxon>Atherinomorphae</taxon>
        <taxon>Beloniformes</taxon>
        <taxon>Adrianichthyidae</taxon>
        <taxon>Oryziinae</taxon>
        <taxon>Oryzias</taxon>
    </lineage>
</organism>
<comment type="catalytic activity">
    <reaction evidence="2">
        <text>a ribonucleoside 5'-diphosphate + ATP = a ribonucleoside 5'-triphosphate + ADP</text>
        <dbReference type="Rhea" id="RHEA:18113"/>
        <dbReference type="ChEBI" id="CHEBI:30616"/>
        <dbReference type="ChEBI" id="CHEBI:57930"/>
        <dbReference type="ChEBI" id="CHEBI:61557"/>
        <dbReference type="ChEBI" id="CHEBI:456216"/>
        <dbReference type="EC" id="2.7.4.6"/>
    </reaction>
</comment>
<keyword evidence="16" id="KW-0547">Nucleotide-binding</keyword>
<keyword evidence="20" id="KW-0546">Nucleotide metabolism</keyword>
<feature type="domain" description="Nucleoside diphosphate kinase-like" evidence="28">
    <location>
        <begin position="52"/>
        <end position="140"/>
    </location>
</feature>
<reference evidence="29" key="3">
    <citation type="submission" date="2025-09" db="UniProtKB">
        <authorList>
            <consortium name="Ensembl"/>
        </authorList>
    </citation>
    <scope>IDENTIFICATION</scope>
    <source>
        <strain evidence="29">Hd-rR</strain>
    </source>
</reference>
<evidence type="ECO:0000256" key="2">
    <source>
        <dbReference type="ARBA" id="ARBA00000937"/>
    </source>
</evidence>
<keyword evidence="23" id="KW-0131">Cell cycle</keyword>
<dbReference type="GO" id="GO:0006183">
    <property type="term" value="P:GTP biosynthetic process"/>
    <property type="evidence" value="ECO:0007669"/>
    <property type="project" value="InterPro"/>
</dbReference>
<evidence type="ECO:0000256" key="16">
    <source>
        <dbReference type="ARBA" id="ARBA00022741"/>
    </source>
</evidence>
<dbReference type="InParanoid" id="A0A3B3HL76"/>
<protein>
    <recommendedName>
        <fullName evidence="12">Nucleoside diphosphate kinase B</fullName>
        <ecNumber evidence="11">2.7.4.6</ecNumber>
    </recommendedName>
    <alternativeName>
        <fullName evidence="25">Nucleoside diphosphate kinase, mitochondrial</fullName>
    </alternativeName>
</protein>
<dbReference type="GO" id="GO:0005759">
    <property type="term" value="C:mitochondrial matrix"/>
    <property type="evidence" value="ECO:0007669"/>
    <property type="project" value="UniProtKB-SubCell"/>
</dbReference>
<dbReference type="PRINTS" id="PR01243">
    <property type="entry name" value="NUCDPKINASE"/>
</dbReference>
<evidence type="ECO:0000256" key="17">
    <source>
        <dbReference type="ARBA" id="ARBA00022777"/>
    </source>
</evidence>
<sequence>MLQPRMFQTLLQHFSPEIQRTSTRLLFGVSHALRHGHRCGLHQSKAALQNARERTLIAVKPDGVQRRLVGQIIHRFEQRGFKLVGLKMVQASHGILSEHYGELRTKPFFHSLLTYMSSGPLVVMVTFSFGSWFLLSLFLVFAVPYYCSIYRYGKVTMSSRRHEKWWDKQILLRRRRAPSEEILASMLAGNPISWDLLFPEELRVQQKFNFEILGHS</sequence>
<evidence type="ECO:0000256" key="3">
    <source>
        <dbReference type="ARBA" id="ARBA00001946"/>
    </source>
</evidence>
<comment type="similarity">
    <text evidence="10 26 27">Belongs to the NDK family.</text>
</comment>
<evidence type="ECO:0000256" key="5">
    <source>
        <dbReference type="ARBA" id="ARBA00004123"/>
    </source>
</evidence>
<keyword evidence="18" id="KW-0067">ATP-binding</keyword>
<reference evidence="29 30" key="1">
    <citation type="journal article" date="2007" name="Nature">
        <title>The medaka draft genome and insights into vertebrate genome evolution.</title>
        <authorList>
            <person name="Kasahara M."/>
            <person name="Naruse K."/>
            <person name="Sasaki S."/>
            <person name="Nakatani Y."/>
            <person name="Qu W."/>
            <person name="Ahsan B."/>
            <person name="Yamada T."/>
            <person name="Nagayasu Y."/>
            <person name="Doi K."/>
            <person name="Kasai Y."/>
            <person name="Jindo T."/>
            <person name="Kobayashi D."/>
            <person name="Shimada A."/>
            <person name="Toyoda A."/>
            <person name="Kuroki Y."/>
            <person name="Fujiyama A."/>
            <person name="Sasaki T."/>
            <person name="Shimizu A."/>
            <person name="Asakawa S."/>
            <person name="Shimizu N."/>
            <person name="Hashimoto S."/>
            <person name="Yang J."/>
            <person name="Lee Y."/>
            <person name="Matsushima K."/>
            <person name="Sugano S."/>
            <person name="Sakaizumi M."/>
            <person name="Narita T."/>
            <person name="Ohishi K."/>
            <person name="Haga S."/>
            <person name="Ohta F."/>
            <person name="Nomoto H."/>
            <person name="Nogata K."/>
            <person name="Morishita T."/>
            <person name="Endo T."/>
            <person name="Shin-I T."/>
            <person name="Takeda H."/>
            <person name="Morishita S."/>
            <person name="Kohara Y."/>
        </authorList>
    </citation>
    <scope>NUCLEOTIDE SEQUENCE [LARGE SCALE GENOMIC DNA]</scope>
    <source>
        <strain evidence="29 30">Hd-rR</strain>
    </source>
</reference>
<keyword evidence="14" id="KW-0808">Transferase</keyword>
<dbReference type="Bgee" id="ENSORLG00000011239">
    <property type="expression patterns" value="Expressed in liver and 7 other cell types or tissues"/>
</dbReference>